<dbReference type="EMBL" id="LS974617">
    <property type="protein sequence ID" value="CAG7890705.1"/>
    <property type="molecule type" value="Genomic_DNA"/>
</dbReference>
<sequence length="94" mass="10982">RSFILVQRDHSLLLQALHRSEFHEFCSWQGDLGQLLNSLPQEDKEPRIDKLSQDEESLSKFDCWPGYENIDQKAKKRTKSLQIQTQAGSKVLRL</sequence>
<dbReference type="AlphaFoldDB" id="A0A8D9H155"/>
<reference evidence="1 2" key="1">
    <citation type="submission" date="2021-07" db="EMBL/GenBank/DDBJ databases">
        <authorList>
            <consortium name="Genoscope - CEA"/>
            <person name="William W."/>
        </authorList>
    </citation>
    <scope>NUCLEOTIDE SEQUENCE [LARGE SCALE GENOMIC DNA]</scope>
</reference>
<feature type="non-terminal residue" evidence="1">
    <location>
        <position position="94"/>
    </location>
</feature>
<organism evidence="1 2">
    <name type="scientific">Brassica campestris</name>
    <name type="common">Field mustard</name>
    <dbReference type="NCBI Taxonomy" id="3711"/>
    <lineage>
        <taxon>Eukaryota</taxon>
        <taxon>Viridiplantae</taxon>
        <taxon>Streptophyta</taxon>
        <taxon>Embryophyta</taxon>
        <taxon>Tracheophyta</taxon>
        <taxon>Spermatophyta</taxon>
        <taxon>Magnoliopsida</taxon>
        <taxon>eudicotyledons</taxon>
        <taxon>Gunneridae</taxon>
        <taxon>Pentapetalae</taxon>
        <taxon>rosids</taxon>
        <taxon>malvids</taxon>
        <taxon>Brassicales</taxon>
        <taxon>Brassicaceae</taxon>
        <taxon>Brassiceae</taxon>
        <taxon>Brassica</taxon>
    </lineage>
</organism>
<dbReference type="Proteomes" id="UP000694005">
    <property type="component" value="Chromosome A01"/>
</dbReference>
<dbReference type="Gramene" id="A01p47810.2_BraZ1">
    <property type="protein sequence ID" value="A01p47810.2_BraZ1.CDS"/>
    <property type="gene ID" value="A01g47810.2_BraZ1"/>
</dbReference>
<protein>
    <submittedName>
        <fullName evidence="1">Uncharacterized protein</fullName>
    </submittedName>
</protein>
<accession>A0A8D9H155</accession>
<name>A0A8D9H155_BRACM</name>
<proteinExistence type="predicted"/>
<evidence type="ECO:0000313" key="1">
    <source>
        <dbReference type="EMBL" id="CAG7890705.1"/>
    </source>
</evidence>
<evidence type="ECO:0000313" key="2">
    <source>
        <dbReference type="Proteomes" id="UP000694005"/>
    </source>
</evidence>
<gene>
    <name evidence="1" type="ORF">BRAPAZ1V2_A01P47810.2</name>
</gene>